<evidence type="ECO:0000313" key="2">
    <source>
        <dbReference type="Proteomes" id="UP000215335"/>
    </source>
</evidence>
<dbReference type="EMBL" id="NNAY01006058">
    <property type="protein sequence ID" value="OXU16467.1"/>
    <property type="molecule type" value="Genomic_DNA"/>
</dbReference>
<gene>
    <name evidence="1" type="ORF">TSAR_008252</name>
</gene>
<reference evidence="1 2" key="1">
    <citation type="journal article" date="2017" name="Curr. Biol.">
        <title>The Evolution of Venom by Co-option of Single-Copy Genes.</title>
        <authorList>
            <person name="Martinson E.O."/>
            <person name="Mrinalini"/>
            <person name="Kelkar Y.D."/>
            <person name="Chang C.H."/>
            <person name="Werren J.H."/>
        </authorList>
    </citation>
    <scope>NUCLEOTIDE SEQUENCE [LARGE SCALE GENOMIC DNA]</scope>
    <source>
        <strain evidence="1 2">Alberta</strain>
        <tissue evidence="1">Whole body</tissue>
    </source>
</reference>
<proteinExistence type="predicted"/>
<protein>
    <submittedName>
        <fullName evidence="1">Uncharacterized protein</fullName>
    </submittedName>
</protein>
<dbReference type="Pfam" id="PF24664">
    <property type="entry name" value="Monjiviricetes_fusion"/>
    <property type="match status" value="1"/>
</dbReference>
<name>A0A232EDN9_9HYME</name>
<evidence type="ECO:0000313" key="1">
    <source>
        <dbReference type="EMBL" id="OXU16467.1"/>
    </source>
</evidence>
<organism evidence="1 2">
    <name type="scientific">Trichomalopsis sarcophagae</name>
    <dbReference type="NCBI Taxonomy" id="543379"/>
    <lineage>
        <taxon>Eukaryota</taxon>
        <taxon>Metazoa</taxon>
        <taxon>Ecdysozoa</taxon>
        <taxon>Arthropoda</taxon>
        <taxon>Hexapoda</taxon>
        <taxon>Insecta</taxon>
        <taxon>Pterygota</taxon>
        <taxon>Neoptera</taxon>
        <taxon>Endopterygota</taxon>
        <taxon>Hymenoptera</taxon>
        <taxon>Apocrita</taxon>
        <taxon>Proctotrupomorpha</taxon>
        <taxon>Chalcidoidea</taxon>
        <taxon>Pteromalidae</taxon>
        <taxon>Pteromalinae</taxon>
        <taxon>Trichomalopsis</taxon>
    </lineage>
</organism>
<comment type="caution">
    <text evidence="1">The sequence shown here is derived from an EMBL/GenBank/DDBJ whole genome shotgun (WGS) entry which is preliminary data.</text>
</comment>
<dbReference type="OrthoDB" id="7699978at2759"/>
<dbReference type="STRING" id="543379.A0A232EDN9"/>
<keyword evidence="2" id="KW-1185">Reference proteome</keyword>
<accession>A0A232EDN9</accession>
<dbReference type="AlphaFoldDB" id="A0A232EDN9"/>
<dbReference type="Proteomes" id="UP000215335">
    <property type="component" value="Unassembled WGS sequence"/>
</dbReference>
<sequence>MGNHRLQFLPAPSSIIAPESLHPRTKGTWEYATRKAIAVSGIYNEANLQDLRDHIMFPLEKSSVLNNVAMGMTGKNIQGKGISINQFLDSEVLESLANNTWNHFWEKFLTFGTASAGVLGIILIARLIKMLIDTILHGITVEFSNTITNALWRKETKKAEAL</sequence>